<dbReference type="AlphaFoldDB" id="A0A6A2ZCZ1"/>
<protein>
    <submittedName>
        <fullName evidence="4">Calcium-binding EF-hand family protein</fullName>
    </submittedName>
</protein>
<evidence type="ECO:0000313" key="5">
    <source>
        <dbReference type="Proteomes" id="UP000436088"/>
    </source>
</evidence>
<dbReference type="EMBL" id="VEPZ02001180">
    <property type="protein sequence ID" value="KAE8688825.1"/>
    <property type="molecule type" value="Genomic_DNA"/>
</dbReference>
<dbReference type="InterPro" id="IPR002048">
    <property type="entry name" value="EF_hand_dom"/>
</dbReference>
<name>A0A6A2ZCZ1_HIBSY</name>
<dbReference type="PROSITE" id="PS00018">
    <property type="entry name" value="EF_HAND_1"/>
    <property type="match status" value="1"/>
</dbReference>
<organism evidence="4 5">
    <name type="scientific">Hibiscus syriacus</name>
    <name type="common">Rose of Sharon</name>
    <dbReference type="NCBI Taxonomy" id="106335"/>
    <lineage>
        <taxon>Eukaryota</taxon>
        <taxon>Viridiplantae</taxon>
        <taxon>Streptophyta</taxon>
        <taxon>Embryophyta</taxon>
        <taxon>Tracheophyta</taxon>
        <taxon>Spermatophyta</taxon>
        <taxon>Magnoliopsida</taxon>
        <taxon>eudicotyledons</taxon>
        <taxon>Gunneridae</taxon>
        <taxon>Pentapetalae</taxon>
        <taxon>rosids</taxon>
        <taxon>malvids</taxon>
        <taxon>Malvales</taxon>
        <taxon>Malvaceae</taxon>
        <taxon>Malvoideae</taxon>
        <taxon>Hibiscus</taxon>
    </lineage>
</organism>
<accession>A0A6A2ZCZ1</accession>
<dbReference type="Pfam" id="PF13499">
    <property type="entry name" value="EF-hand_7"/>
    <property type="match status" value="1"/>
</dbReference>
<dbReference type="InterPro" id="IPR011992">
    <property type="entry name" value="EF-hand-dom_pair"/>
</dbReference>
<dbReference type="Gene3D" id="1.10.238.10">
    <property type="entry name" value="EF-hand"/>
    <property type="match status" value="1"/>
</dbReference>
<dbReference type="CDD" id="cd00051">
    <property type="entry name" value="EFh"/>
    <property type="match status" value="1"/>
</dbReference>
<evidence type="ECO:0000259" key="3">
    <source>
        <dbReference type="PROSITE" id="PS50222"/>
    </source>
</evidence>
<evidence type="ECO:0000313" key="4">
    <source>
        <dbReference type="EMBL" id="KAE8688825.1"/>
    </source>
</evidence>
<reference evidence="4" key="1">
    <citation type="submission" date="2019-09" db="EMBL/GenBank/DDBJ databases">
        <title>Draft genome information of white flower Hibiscus syriacus.</title>
        <authorList>
            <person name="Kim Y.-M."/>
        </authorList>
    </citation>
    <scope>NUCLEOTIDE SEQUENCE [LARGE SCALE GENOMIC DNA]</scope>
    <source>
        <strain evidence="4">YM2019G1</strain>
    </source>
</reference>
<dbReference type="SMART" id="SM00054">
    <property type="entry name" value="EFh"/>
    <property type="match status" value="1"/>
</dbReference>
<evidence type="ECO:0000256" key="2">
    <source>
        <dbReference type="SAM" id="MobiDB-lite"/>
    </source>
</evidence>
<dbReference type="PROSITE" id="PS50222">
    <property type="entry name" value="EF_HAND_2"/>
    <property type="match status" value="1"/>
</dbReference>
<feature type="region of interest" description="Disordered" evidence="2">
    <location>
        <begin position="1"/>
        <end position="30"/>
    </location>
</feature>
<proteinExistence type="predicted"/>
<gene>
    <name evidence="4" type="ORF">F3Y22_tig00110954pilonHSYRG00076</name>
</gene>
<dbReference type="InterPro" id="IPR018247">
    <property type="entry name" value="EF_Hand_1_Ca_BS"/>
</dbReference>
<dbReference type="GO" id="GO:0005509">
    <property type="term" value="F:calcium ion binding"/>
    <property type="evidence" value="ECO:0007669"/>
    <property type="project" value="InterPro"/>
</dbReference>
<comment type="caution">
    <text evidence="4">The sequence shown here is derived from an EMBL/GenBank/DDBJ whole genome shotgun (WGS) entry which is preliminary data.</text>
</comment>
<feature type="domain" description="EF-hand" evidence="3">
    <location>
        <begin position="31"/>
        <end position="66"/>
    </location>
</feature>
<dbReference type="Proteomes" id="UP000436088">
    <property type="component" value="Unassembled WGS sequence"/>
</dbReference>
<keyword evidence="5" id="KW-1185">Reference proteome</keyword>
<evidence type="ECO:0000256" key="1">
    <source>
        <dbReference type="ARBA" id="ARBA00022837"/>
    </source>
</evidence>
<sequence>MDSLNVDKRCRRKGGKKKEDWSPNDPPVDPINVDQVMTIFKRFDLDRNGRLSKEELKKASSSLGLRFQGRRALRAGLHHADANNNGLISEEEQDTQVKYATERSYEIKMY</sequence>
<keyword evidence="1" id="KW-0106">Calcium</keyword>
<dbReference type="SUPFAM" id="SSF47473">
    <property type="entry name" value="EF-hand"/>
    <property type="match status" value="1"/>
</dbReference>